<feature type="transmembrane region" description="Helical" evidence="1">
    <location>
        <begin position="260"/>
        <end position="282"/>
    </location>
</feature>
<feature type="transmembrane region" description="Helical" evidence="1">
    <location>
        <begin position="352"/>
        <end position="370"/>
    </location>
</feature>
<feature type="transmembrane region" description="Helical" evidence="1">
    <location>
        <begin position="390"/>
        <end position="412"/>
    </location>
</feature>
<comment type="caution">
    <text evidence="2">The sequence shown here is derived from an EMBL/GenBank/DDBJ whole genome shotgun (WGS) entry which is preliminary data.</text>
</comment>
<protein>
    <submittedName>
        <fullName evidence="2">Mechanosensitive ion channel</fullName>
    </submittedName>
</protein>
<feature type="transmembrane region" description="Helical" evidence="1">
    <location>
        <begin position="166"/>
        <end position="190"/>
    </location>
</feature>
<feature type="transmembrane region" description="Helical" evidence="1">
    <location>
        <begin position="74"/>
        <end position="96"/>
    </location>
</feature>
<keyword evidence="1" id="KW-0812">Transmembrane</keyword>
<reference evidence="2" key="2">
    <citation type="journal article" date="2021" name="Microbiome">
        <title>Successional dynamics and alternative stable states in a saline activated sludge microbial community over 9 years.</title>
        <authorList>
            <person name="Wang Y."/>
            <person name="Ye J."/>
            <person name="Ju F."/>
            <person name="Liu L."/>
            <person name="Boyd J.A."/>
            <person name="Deng Y."/>
            <person name="Parks D.H."/>
            <person name="Jiang X."/>
            <person name="Yin X."/>
            <person name="Woodcroft B.J."/>
            <person name="Tyson G.W."/>
            <person name="Hugenholtz P."/>
            <person name="Polz M.F."/>
            <person name="Zhang T."/>
        </authorList>
    </citation>
    <scope>NUCLEOTIDE SEQUENCE</scope>
    <source>
        <strain evidence="2">HKST-UBA02</strain>
    </source>
</reference>
<dbReference type="NCBIfam" id="NF033912">
    <property type="entry name" value="msc"/>
    <property type="match status" value="1"/>
</dbReference>
<dbReference type="PANTHER" id="PTHR30221:SF1">
    <property type="entry name" value="SMALL-CONDUCTANCE MECHANOSENSITIVE CHANNEL"/>
    <property type="match status" value="1"/>
</dbReference>
<sequence>MERFFDRFGDTLAGHVPSVLGGLLVLLVGWILARLVAGGVRRGLQKTNWDDRLGKWMSPSTEQRVDWAGGVSQVVFYLLMILVLVGSLEIMGLTLVTEPMNRILDRVVLFGTNLIAAAALCLLAWVVAVALRTLIRTVLERTRFDERLGQRVDEDRVPVSRSISEAAYWLTFLFFAPTVLEALGLHGLLVPVQDLTNKVLSYLPQVAGAILVFLIGWFVARVIQRVVTSVLSASGLDRVGEKIGLGTALGNRTLSGVVGAVVYALILIPVLIAALDALALDAVTEPASAMLGRLLDAIPMIFAAAVLLIVSYFIARLVGSLVSNLLVGIGFDTVLSKLGLGTRTHTPGRRTPSEIVGFVVVVAVLLFASAEAAAMLEFDTLSMLISELTMFGGQVVFGIVIFSLGLLLANLVASTVRSSGVRQANLLAILSRVAILAVIGAMAIRHIVPESEIVDLAFSLTLGAFAVAAAIAFGWGGRDVARQLVTEWTAKLREPDVTER</sequence>
<feature type="transmembrane region" description="Helical" evidence="1">
    <location>
        <begin position="424"/>
        <end position="444"/>
    </location>
</feature>
<feature type="transmembrane region" description="Helical" evidence="1">
    <location>
        <begin position="456"/>
        <end position="475"/>
    </location>
</feature>
<evidence type="ECO:0000256" key="1">
    <source>
        <dbReference type="SAM" id="Phobius"/>
    </source>
</evidence>
<keyword evidence="1" id="KW-1133">Transmembrane helix</keyword>
<feature type="transmembrane region" description="Helical" evidence="1">
    <location>
        <begin position="294"/>
        <end position="315"/>
    </location>
</feature>
<evidence type="ECO:0000313" key="3">
    <source>
        <dbReference type="Proteomes" id="UP000739538"/>
    </source>
</evidence>
<dbReference type="PANTHER" id="PTHR30221">
    <property type="entry name" value="SMALL-CONDUCTANCE MECHANOSENSITIVE CHANNEL"/>
    <property type="match status" value="1"/>
</dbReference>
<feature type="transmembrane region" description="Helical" evidence="1">
    <location>
        <begin position="12"/>
        <end position="33"/>
    </location>
</feature>
<keyword evidence="1" id="KW-0472">Membrane</keyword>
<gene>
    <name evidence="2" type="ORF">KDA27_12535</name>
</gene>
<organism evidence="2 3">
    <name type="scientific">Eiseniibacteriota bacterium</name>
    <dbReference type="NCBI Taxonomy" id="2212470"/>
    <lineage>
        <taxon>Bacteria</taxon>
        <taxon>Candidatus Eiseniibacteriota</taxon>
    </lineage>
</organism>
<accession>A0A956SDG1</accession>
<feature type="transmembrane region" description="Helical" evidence="1">
    <location>
        <begin position="202"/>
        <end position="223"/>
    </location>
</feature>
<dbReference type="InterPro" id="IPR045275">
    <property type="entry name" value="MscS_archaea/bacteria_type"/>
</dbReference>
<dbReference type="EMBL" id="JAGQHS010000060">
    <property type="protein sequence ID" value="MCA9756622.1"/>
    <property type="molecule type" value="Genomic_DNA"/>
</dbReference>
<dbReference type="Gene3D" id="1.10.287.1260">
    <property type="match status" value="1"/>
</dbReference>
<dbReference type="InterPro" id="IPR008910">
    <property type="entry name" value="MSC_TM_helix"/>
</dbReference>
<proteinExistence type="predicted"/>
<evidence type="ECO:0000313" key="2">
    <source>
        <dbReference type="EMBL" id="MCA9756622.1"/>
    </source>
</evidence>
<feature type="transmembrane region" description="Helical" evidence="1">
    <location>
        <begin position="108"/>
        <end position="131"/>
    </location>
</feature>
<name>A0A956SDG1_UNCEI</name>
<dbReference type="AlphaFoldDB" id="A0A956SDG1"/>
<dbReference type="Pfam" id="PF05552">
    <property type="entry name" value="MS_channel_1st_1"/>
    <property type="match status" value="4"/>
</dbReference>
<dbReference type="GO" id="GO:0008381">
    <property type="term" value="F:mechanosensitive monoatomic ion channel activity"/>
    <property type="evidence" value="ECO:0007669"/>
    <property type="project" value="InterPro"/>
</dbReference>
<reference evidence="2" key="1">
    <citation type="submission" date="2020-04" db="EMBL/GenBank/DDBJ databases">
        <authorList>
            <person name="Zhang T."/>
        </authorList>
    </citation>
    <scope>NUCLEOTIDE SEQUENCE</scope>
    <source>
        <strain evidence="2">HKST-UBA02</strain>
    </source>
</reference>
<dbReference type="Proteomes" id="UP000739538">
    <property type="component" value="Unassembled WGS sequence"/>
</dbReference>